<dbReference type="GO" id="GO:0005739">
    <property type="term" value="C:mitochondrion"/>
    <property type="evidence" value="ECO:0007669"/>
    <property type="project" value="UniProtKB-SubCell"/>
</dbReference>
<keyword evidence="7" id="KW-1185">Reference proteome</keyword>
<protein>
    <submittedName>
        <fullName evidence="6">Uncharacterized protein</fullName>
    </submittedName>
</protein>
<dbReference type="Pfam" id="PF10644">
    <property type="entry name" value="Misat_Tub_SegII"/>
    <property type="match status" value="1"/>
</dbReference>
<dbReference type="CDD" id="cd06060">
    <property type="entry name" value="misato"/>
    <property type="match status" value="1"/>
</dbReference>
<evidence type="ECO:0000313" key="6">
    <source>
        <dbReference type="EMBL" id="WOL09083.1"/>
    </source>
</evidence>
<evidence type="ECO:0000256" key="3">
    <source>
        <dbReference type="ARBA" id="ARBA00023128"/>
    </source>
</evidence>
<evidence type="ECO:0000256" key="2">
    <source>
        <dbReference type="ARBA" id="ARBA00008507"/>
    </source>
</evidence>
<comment type="subcellular location">
    <subcellularLocation>
        <location evidence="1">Mitochondrion</location>
    </subcellularLocation>
</comment>
<dbReference type="Pfam" id="PF14881">
    <property type="entry name" value="Tubulin_3"/>
    <property type="match status" value="1"/>
</dbReference>
<accession>A0AAQ3KL65</accession>
<evidence type="ECO:0000259" key="5">
    <source>
        <dbReference type="Pfam" id="PF14881"/>
    </source>
</evidence>
<dbReference type="GO" id="GO:0007005">
    <property type="term" value="P:mitochondrion organization"/>
    <property type="evidence" value="ECO:0007669"/>
    <property type="project" value="InterPro"/>
</dbReference>
<evidence type="ECO:0000256" key="1">
    <source>
        <dbReference type="ARBA" id="ARBA00004173"/>
    </source>
</evidence>
<dbReference type="InterPro" id="IPR049942">
    <property type="entry name" value="DML1/Misato"/>
</dbReference>
<sequence length="734" mass="81098">MTSALNSFAASKLSMNAATSSSCSDPHTIPNCIARLDTIPNLSDEVYFKATMVLKDDAGARAIFMSMPEDRMKYWEPKKKINKNIEINFNKQPFRSSRCPSAFPLSLNPKPLPPATCHRRLPSFSSSPAVNYTVPSVLNVLLSPSTLLPATFLLQQKLLKMRELVTIQVGTFANYVGSHFWNFQDELLGLAEEPNGDSIIKNSCLDMDVLYRTGETQQGIPTYSPRLLSVGFQGSLGCLNLSGSLYDNTSPFDSKDVLTWTGNVSRCVAEPHKKNLFLQSLSEQEHERLDVSKDDSYNQMNGSQRLIQDKDQVECLENDVKFWTDFCKVQYHHRSLYELNSSWTDIQKFDNYGIGKDVLAGSLQLEEMNERLRYFVEECDHIQGFQFLVDDSGGFSSVAAEILESAADEYTNTPVMLYSVRDPDAYAYAGTQKSSVARALHDAVSFSRLSSFSKLMVPVGLPSLRSALSPLLCVDDQKPFHTSAVYAASIHSITIPFRMQMLGPATDSADTTGAMDVGEIVHTFSSQSWQNMVTILDVAMPPSSLTDEVKQGNVLRNLRPLTPEVKEYDEDLLAVESLVVNGALHSGNHRATMSQVKDSVFKAYQSGTSKPLFSHLSVAPCPLPIPLPFPSIFASSIGQHGELISNPAQGAQSRGSLEIESIPMAARLRSSTAIMPFMERRLGSLRRYGITRGAPGAELLSSWGFGKEEVDEMGEHLSKLLTTFDTHSQTSDSD</sequence>
<evidence type="ECO:0000313" key="7">
    <source>
        <dbReference type="Proteomes" id="UP001327560"/>
    </source>
</evidence>
<name>A0AAQ3KL65_9LILI</name>
<dbReference type="PANTHER" id="PTHR13391:SF0">
    <property type="entry name" value="PROTEIN MISATO HOMOLOG 1"/>
    <property type="match status" value="1"/>
</dbReference>
<dbReference type="EMBL" id="CP136894">
    <property type="protein sequence ID" value="WOL09083.1"/>
    <property type="molecule type" value="Genomic_DNA"/>
</dbReference>
<feature type="domain" description="DML1/Misato tubulin" evidence="5">
    <location>
        <begin position="318"/>
        <end position="498"/>
    </location>
</feature>
<reference evidence="6 7" key="1">
    <citation type="submission" date="2023-10" db="EMBL/GenBank/DDBJ databases">
        <title>Chromosome-scale genome assembly provides insights into flower coloration mechanisms of Canna indica.</title>
        <authorList>
            <person name="Li C."/>
        </authorList>
    </citation>
    <scope>NUCLEOTIDE SEQUENCE [LARGE SCALE GENOMIC DNA]</scope>
    <source>
        <tissue evidence="6">Flower</tissue>
    </source>
</reference>
<dbReference type="Gene3D" id="3.40.50.1440">
    <property type="entry name" value="Tubulin/FtsZ, GTPase domain"/>
    <property type="match status" value="1"/>
</dbReference>
<dbReference type="InterPro" id="IPR029209">
    <property type="entry name" value="DML1/Misato_tubulin"/>
</dbReference>
<dbReference type="SUPFAM" id="SSF52490">
    <property type="entry name" value="Tubulin nucleotide-binding domain-like"/>
    <property type="match status" value="1"/>
</dbReference>
<keyword evidence="3" id="KW-0496">Mitochondrion</keyword>
<comment type="similarity">
    <text evidence="2">Belongs to the misato family.</text>
</comment>
<dbReference type="InterPro" id="IPR036525">
    <property type="entry name" value="Tubulin/FtsZ_GTPase_sf"/>
</dbReference>
<evidence type="ECO:0000259" key="4">
    <source>
        <dbReference type="Pfam" id="PF10644"/>
    </source>
</evidence>
<dbReference type="AlphaFoldDB" id="A0AAQ3KL65"/>
<proteinExistence type="inferred from homology"/>
<feature type="domain" description="Misato Segment II tubulin-like" evidence="4">
    <location>
        <begin position="162"/>
        <end position="282"/>
    </location>
</feature>
<dbReference type="InterPro" id="IPR019605">
    <property type="entry name" value="Misato_II_tubulin-like"/>
</dbReference>
<organism evidence="6 7">
    <name type="scientific">Canna indica</name>
    <name type="common">Indian-shot</name>
    <dbReference type="NCBI Taxonomy" id="4628"/>
    <lineage>
        <taxon>Eukaryota</taxon>
        <taxon>Viridiplantae</taxon>
        <taxon>Streptophyta</taxon>
        <taxon>Embryophyta</taxon>
        <taxon>Tracheophyta</taxon>
        <taxon>Spermatophyta</taxon>
        <taxon>Magnoliopsida</taxon>
        <taxon>Liliopsida</taxon>
        <taxon>Zingiberales</taxon>
        <taxon>Cannaceae</taxon>
        <taxon>Canna</taxon>
    </lineage>
</organism>
<dbReference type="PANTHER" id="PTHR13391">
    <property type="entry name" value="MITOCHONDRIAL DISTRIBUTION REGULATOR MISATO"/>
    <property type="match status" value="1"/>
</dbReference>
<dbReference type="Proteomes" id="UP001327560">
    <property type="component" value="Chromosome 5"/>
</dbReference>
<gene>
    <name evidence="6" type="ORF">Cni_G17836</name>
</gene>